<organism evidence="2 3">
    <name type="scientific">Porites evermanni</name>
    <dbReference type="NCBI Taxonomy" id="104178"/>
    <lineage>
        <taxon>Eukaryota</taxon>
        <taxon>Metazoa</taxon>
        <taxon>Cnidaria</taxon>
        <taxon>Anthozoa</taxon>
        <taxon>Hexacorallia</taxon>
        <taxon>Scleractinia</taxon>
        <taxon>Fungiina</taxon>
        <taxon>Poritidae</taxon>
        <taxon>Porites</taxon>
    </lineage>
</organism>
<dbReference type="InterPro" id="IPR000421">
    <property type="entry name" value="FA58C"/>
</dbReference>
<dbReference type="Proteomes" id="UP001159427">
    <property type="component" value="Unassembled WGS sequence"/>
</dbReference>
<comment type="caution">
    <text evidence="2">The sequence shown here is derived from an EMBL/GenBank/DDBJ whole genome shotgun (WGS) entry which is preliminary data.</text>
</comment>
<reference evidence="2 3" key="1">
    <citation type="submission" date="2022-05" db="EMBL/GenBank/DDBJ databases">
        <authorList>
            <consortium name="Genoscope - CEA"/>
            <person name="William W."/>
        </authorList>
    </citation>
    <scope>NUCLEOTIDE SEQUENCE [LARGE SCALE GENOMIC DNA]</scope>
</reference>
<dbReference type="EMBL" id="CALNXI010002420">
    <property type="protein sequence ID" value="CAH3187470.1"/>
    <property type="molecule type" value="Genomic_DNA"/>
</dbReference>
<dbReference type="PANTHER" id="PTHR24543">
    <property type="entry name" value="MULTICOPPER OXIDASE-RELATED"/>
    <property type="match status" value="1"/>
</dbReference>
<dbReference type="SUPFAM" id="SSF49785">
    <property type="entry name" value="Galactose-binding domain-like"/>
    <property type="match status" value="1"/>
</dbReference>
<dbReference type="PROSITE" id="PS50022">
    <property type="entry name" value="FA58C_3"/>
    <property type="match status" value="1"/>
</dbReference>
<evidence type="ECO:0000259" key="1">
    <source>
        <dbReference type="PROSITE" id="PS50022"/>
    </source>
</evidence>
<dbReference type="InterPro" id="IPR008979">
    <property type="entry name" value="Galactose-bd-like_sf"/>
</dbReference>
<feature type="non-terminal residue" evidence="2">
    <location>
        <position position="111"/>
    </location>
</feature>
<protein>
    <recommendedName>
        <fullName evidence="1">F5/8 type C domain-containing protein</fullName>
    </recommendedName>
</protein>
<feature type="domain" description="F5/8 type C" evidence="1">
    <location>
        <begin position="1"/>
        <end position="111"/>
    </location>
</feature>
<dbReference type="PANTHER" id="PTHR24543:SF325">
    <property type="entry name" value="F5_8 TYPE C DOMAIN-CONTAINING PROTEIN"/>
    <property type="match status" value="1"/>
</dbReference>
<dbReference type="Pfam" id="PF00754">
    <property type="entry name" value="F5_F8_type_C"/>
    <property type="match status" value="1"/>
</dbReference>
<accession>A0ABN8SB77</accession>
<dbReference type="Gene3D" id="2.60.120.260">
    <property type="entry name" value="Galactose-binding domain-like"/>
    <property type="match status" value="1"/>
</dbReference>
<keyword evidence="3" id="KW-1185">Reference proteome</keyword>
<evidence type="ECO:0000313" key="3">
    <source>
        <dbReference type="Proteomes" id="UP001159427"/>
    </source>
</evidence>
<sequence length="111" mass="12612">MENGAISDKQISASSEWNEKHSANMGRLHFDGGALGKASAWISLTKDGDQWLQIDLFSLGNKYTRITGVATQGRRNENYQQWVSKYKLQYSNDGVNFRYYKEQGQTADKVL</sequence>
<name>A0ABN8SB77_9CNID</name>
<evidence type="ECO:0000313" key="2">
    <source>
        <dbReference type="EMBL" id="CAH3187470.1"/>
    </source>
</evidence>
<gene>
    <name evidence="2" type="ORF">PEVE_00017699</name>
</gene>
<proteinExistence type="predicted"/>